<reference evidence="7" key="1">
    <citation type="submission" date="2016-07" db="EMBL/GenBank/DDBJ databases">
        <title>Frankia sp. NRRL B-16219 Genome sequencing.</title>
        <authorList>
            <person name="Ghodhbane-Gtari F."/>
            <person name="Swanson E."/>
            <person name="Gueddou A."/>
            <person name="Louati M."/>
            <person name="Nouioui I."/>
            <person name="Hezbri K."/>
            <person name="Abebe-Akele F."/>
            <person name="Simpson S."/>
            <person name="Morris K."/>
            <person name="Thomas K."/>
            <person name="Gtari M."/>
            <person name="Tisa L.S."/>
        </authorList>
    </citation>
    <scope>NUCLEOTIDE SEQUENCE [LARGE SCALE GENOMIC DNA]</scope>
    <source>
        <strain evidence="7">NRRL B-16219</strain>
    </source>
</reference>
<dbReference type="PROSITE" id="PS50893">
    <property type="entry name" value="ABC_TRANSPORTER_2"/>
    <property type="match status" value="1"/>
</dbReference>
<dbReference type="AlphaFoldDB" id="A0A1S1RI80"/>
<keyword evidence="4 6" id="KW-0067">ATP-binding</keyword>
<evidence type="ECO:0000313" key="6">
    <source>
        <dbReference type="EMBL" id="OHV45105.1"/>
    </source>
</evidence>
<dbReference type="SMART" id="SM00382">
    <property type="entry name" value="AAA"/>
    <property type="match status" value="1"/>
</dbReference>
<dbReference type="SUPFAM" id="SSF52540">
    <property type="entry name" value="P-loop containing nucleoside triphosphate hydrolases"/>
    <property type="match status" value="1"/>
</dbReference>
<dbReference type="PANTHER" id="PTHR43335">
    <property type="entry name" value="ABC TRANSPORTER, ATP-BINDING PROTEIN"/>
    <property type="match status" value="1"/>
</dbReference>
<comment type="similarity">
    <text evidence="1">Belongs to the ABC transporter superfamily.</text>
</comment>
<keyword evidence="3" id="KW-0547">Nucleotide-binding</keyword>
<gene>
    <name evidence="6" type="ORF">BBK14_10155</name>
</gene>
<keyword evidence="2" id="KW-0813">Transport</keyword>
<evidence type="ECO:0000256" key="1">
    <source>
        <dbReference type="ARBA" id="ARBA00005417"/>
    </source>
</evidence>
<organism evidence="6 7">
    <name type="scientific">Parafrankia soli</name>
    <dbReference type="NCBI Taxonomy" id="2599596"/>
    <lineage>
        <taxon>Bacteria</taxon>
        <taxon>Bacillati</taxon>
        <taxon>Actinomycetota</taxon>
        <taxon>Actinomycetes</taxon>
        <taxon>Frankiales</taxon>
        <taxon>Frankiaceae</taxon>
        <taxon>Parafrankia</taxon>
    </lineage>
</organism>
<dbReference type="GO" id="GO:0016887">
    <property type="term" value="F:ATP hydrolysis activity"/>
    <property type="evidence" value="ECO:0007669"/>
    <property type="project" value="InterPro"/>
</dbReference>
<dbReference type="PANTHER" id="PTHR43335:SF4">
    <property type="entry name" value="ABC TRANSPORTER, ATP-BINDING PROTEIN"/>
    <property type="match status" value="1"/>
</dbReference>
<evidence type="ECO:0000259" key="5">
    <source>
        <dbReference type="PROSITE" id="PS50893"/>
    </source>
</evidence>
<dbReference type="InterPro" id="IPR003439">
    <property type="entry name" value="ABC_transporter-like_ATP-bd"/>
</dbReference>
<keyword evidence="7" id="KW-1185">Reference proteome</keyword>
<evidence type="ECO:0000256" key="2">
    <source>
        <dbReference type="ARBA" id="ARBA00022448"/>
    </source>
</evidence>
<evidence type="ECO:0000256" key="4">
    <source>
        <dbReference type="ARBA" id="ARBA00022840"/>
    </source>
</evidence>
<dbReference type="Gene3D" id="3.40.50.300">
    <property type="entry name" value="P-loop containing nucleotide triphosphate hydrolases"/>
    <property type="match status" value="1"/>
</dbReference>
<protein>
    <submittedName>
        <fullName evidence="6">Multidrug ABC transporter ATP-binding protein</fullName>
    </submittedName>
</protein>
<dbReference type="GO" id="GO:0005524">
    <property type="term" value="F:ATP binding"/>
    <property type="evidence" value="ECO:0007669"/>
    <property type="project" value="UniProtKB-KW"/>
</dbReference>
<dbReference type="InterPro" id="IPR003593">
    <property type="entry name" value="AAA+_ATPase"/>
</dbReference>
<dbReference type="RefSeq" id="WP_071059795.1">
    <property type="nucleotide sequence ID" value="NZ_MAXA01000014.1"/>
</dbReference>
<dbReference type="OrthoDB" id="9804819at2"/>
<dbReference type="Pfam" id="PF00005">
    <property type="entry name" value="ABC_tran"/>
    <property type="match status" value="1"/>
</dbReference>
<dbReference type="Proteomes" id="UP000179769">
    <property type="component" value="Unassembled WGS sequence"/>
</dbReference>
<proteinExistence type="inferred from homology"/>
<dbReference type="InterPro" id="IPR027417">
    <property type="entry name" value="P-loop_NTPase"/>
</dbReference>
<accession>A0A1S1RI80</accession>
<name>A0A1S1RI80_9ACTN</name>
<comment type="caution">
    <text evidence="6">The sequence shown here is derived from an EMBL/GenBank/DDBJ whole genome shotgun (WGS) entry which is preliminary data.</text>
</comment>
<feature type="domain" description="ABC transporter" evidence="5">
    <location>
        <begin position="2"/>
        <end position="227"/>
    </location>
</feature>
<evidence type="ECO:0000256" key="3">
    <source>
        <dbReference type="ARBA" id="ARBA00022741"/>
    </source>
</evidence>
<sequence length="308" mass="32224">MIEARQLTKRYGPKTAVDGLDFTVRPGSVTGFLGPNGAGKSTTMRMIIGLDAPTAGSVTVNGREYAKHAAPLREVGALLEARSIHPGRTAFDHLMALAYTHGIPRARVDEMIELTGLGSVARRRAGAFSLGMGQRLGIAAALLGDPQTVMLDEPVNGLDPEGVLWIRNLLTDLAAAGRTIFVSSHLMSEVALVADHLIIVGRGRVLAGTTVQELVRQAGGDTVAVASADPARLRGLLAGPGVEITASTGSEQLSVTGMSAREIGTRAAEHGIALFELTARTVSLEDAFMALTKDAVEYHSETTVARAA</sequence>
<dbReference type="EMBL" id="MAXA01000014">
    <property type="protein sequence ID" value="OHV45105.1"/>
    <property type="molecule type" value="Genomic_DNA"/>
</dbReference>
<evidence type="ECO:0000313" key="7">
    <source>
        <dbReference type="Proteomes" id="UP000179769"/>
    </source>
</evidence>